<organism evidence="1 2">
    <name type="scientific">Allonocardiopsis opalescens</name>
    <dbReference type="NCBI Taxonomy" id="1144618"/>
    <lineage>
        <taxon>Bacteria</taxon>
        <taxon>Bacillati</taxon>
        <taxon>Actinomycetota</taxon>
        <taxon>Actinomycetes</taxon>
        <taxon>Streptosporangiales</taxon>
        <taxon>Allonocardiopsis</taxon>
    </lineage>
</organism>
<dbReference type="EMBL" id="PVZC01000006">
    <property type="protein sequence ID" value="PRX97127.1"/>
    <property type="molecule type" value="Genomic_DNA"/>
</dbReference>
<proteinExistence type="predicted"/>
<keyword evidence="1" id="KW-0808">Transferase</keyword>
<dbReference type="PANTHER" id="PTHR21015">
    <property type="entry name" value="UDP-N-ACETYLGLUCOSAMINE--N-ACETYLMURAMYL-(PENTAPEPTIDE) PYROPHOSPHORYL-UNDECAPRENOL N-ACETYLGLUCOSAMINE TRANSFERASE 1"/>
    <property type="match status" value="1"/>
</dbReference>
<keyword evidence="2" id="KW-1185">Reference proteome</keyword>
<dbReference type="RefSeq" id="WP_106248896.1">
    <property type="nucleotide sequence ID" value="NZ_PVZC01000006.1"/>
</dbReference>
<evidence type="ECO:0000313" key="1">
    <source>
        <dbReference type="EMBL" id="PRX97127.1"/>
    </source>
</evidence>
<reference evidence="1 2" key="1">
    <citation type="submission" date="2018-03" db="EMBL/GenBank/DDBJ databases">
        <title>Genomic Encyclopedia of Archaeal and Bacterial Type Strains, Phase II (KMG-II): from individual species to whole genera.</title>
        <authorList>
            <person name="Goeker M."/>
        </authorList>
    </citation>
    <scope>NUCLEOTIDE SEQUENCE [LARGE SCALE GENOMIC DNA]</scope>
    <source>
        <strain evidence="1 2">DSM 45601</strain>
    </source>
</reference>
<comment type="caution">
    <text evidence="1">The sequence shown here is derived from an EMBL/GenBank/DDBJ whole genome shotgun (WGS) entry which is preliminary data.</text>
</comment>
<dbReference type="SUPFAM" id="SSF53756">
    <property type="entry name" value="UDP-Glycosyltransferase/glycogen phosphorylase"/>
    <property type="match status" value="1"/>
</dbReference>
<gene>
    <name evidence="1" type="ORF">CLV72_106163</name>
</gene>
<dbReference type="Proteomes" id="UP000237846">
    <property type="component" value="Unassembled WGS sequence"/>
</dbReference>
<dbReference type="PANTHER" id="PTHR21015:SF28">
    <property type="entry name" value="SLL1722 PROTEIN"/>
    <property type="match status" value="1"/>
</dbReference>
<evidence type="ECO:0000313" key="2">
    <source>
        <dbReference type="Proteomes" id="UP000237846"/>
    </source>
</evidence>
<protein>
    <submittedName>
        <fullName evidence="1">Putative glycosyltransferase</fullName>
    </submittedName>
</protein>
<name>A0A2T0Q012_9ACTN</name>
<accession>A0A2T0Q012</accession>
<dbReference type="OrthoDB" id="9802126at2"/>
<sequence>MPDTTDRARPHRPRVALYSHDAQGLGHTRRNLALAGALSRLSPRPDTLLLSGAPEAAAFRRPPGCDLVSLPGLLKDVRGGYQARALSASLVELVGLRAAILCSTLRAFAPDLLVVDKHPRGVFGELEPALRELAAQGRTRVVLGLRDVLDDPSVAAAEWAGERGSQALRCYYDEVWAYGDPEVSDPVADLGLPADLAAISRHTGYLSHGRFDGGAAQGAPHPAPYVLGLAGGGGDGVRLAESFVRAPLPEGMRAVFVTGPQMPAADRARLAAHAAERPGVTVRGFVDDPGRWLSHASAVVAMGGYNTVCEALATAAPLLVVPRVRPRGEQLLRARRMAAAGLLDLLHPDRLSPARIGRWLAGAAVREPAPRTGVDLDGLHRIPGLATDLITAPRRRTAPESHHVAV</sequence>
<dbReference type="Gene3D" id="3.40.50.2000">
    <property type="entry name" value="Glycogen Phosphorylase B"/>
    <property type="match status" value="1"/>
</dbReference>
<dbReference type="AlphaFoldDB" id="A0A2T0Q012"/>
<dbReference type="GO" id="GO:0016757">
    <property type="term" value="F:glycosyltransferase activity"/>
    <property type="evidence" value="ECO:0007669"/>
    <property type="project" value="TreeGrafter"/>
</dbReference>